<accession>A0ABT8HSV5</accession>
<feature type="transmembrane region" description="Helical" evidence="4">
    <location>
        <begin position="393"/>
        <end position="412"/>
    </location>
</feature>
<dbReference type="PIRSF" id="PIRSF005690">
    <property type="entry name" value="GerBA"/>
    <property type="match status" value="1"/>
</dbReference>
<dbReference type="PANTHER" id="PTHR22550:SF5">
    <property type="entry name" value="LEUCINE ZIPPER PROTEIN 4"/>
    <property type="match status" value="1"/>
</dbReference>
<organism evidence="5 6">
    <name type="scientific">Fictibacillus fluitans</name>
    <dbReference type="NCBI Taxonomy" id="3058422"/>
    <lineage>
        <taxon>Bacteria</taxon>
        <taxon>Bacillati</taxon>
        <taxon>Bacillota</taxon>
        <taxon>Bacilli</taxon>
        <taxon>Bacillales</taxon>
        <taxon>Fictibacillaceae</taxon>
        <taxon>Fictibacillus</taxon>
    </lineage>
</organism>
<dbReference type="Proteomes" id="UP001172721">
    <property type="component" value="Unassembled WGS sequence"/>
</dbReference>
<comment type="caution">
    <text evidence="5">The sequence shown here is derived from an EMBL/GenBank/DDBJ whole genome shotgun (WGS) entry which is preliminary data.</text>
</comment>
<comment type="similarity">
    <text evidence="1">Belongs to the GerABKA family.</text>
</comment>
<dbReference type="PANTHER" id="PTHR22550">
    <property type="entry name" value="SPORE GERMINATION PROTEIN"/>
    <property type="match status" value="1"/>
</dbReference>
<evidence type="ECO:0000313" key="6">
    <source>
        <dbReference type="Proteomes" id="UP001172721"/>
    </source>
</evidence>
<evidence type="ECO:0000256" key="4">
    <source>
        <dbReference type="SAM" id="Phobius"/>
    </source>
</evidence>
<evidence type="ECO:0000313" key="5">
    <source>
        <dbReference type="EMBL" id="MDN4523839.1"/>
    </source>
</evidence>
<feature type="transmembrane region" description="Helical" evidence="4">
    <location>
        <begin position="424"/>
        <end position="448"/>
    </location>
</feature>
<feature type="transmembrane region" description="Helical" evidence="4">
    <location>
        <begin position="297"/>
        <end position="319"/>
    </location>
</feature>
<proteinExistence type="inferred from homology"/>
<feature type="region of interest" description="Disordered" evidence="3">
    <location>
        <begin position="1"/>
        <end position="26"/>
    </location>
</feature>
<dbReference type="Pfam" id="PF03323">
    <property type="entry name" value="GerA"/>
    <property type="match status" value="1"/>
</dbReference>
<keyword evidence="4" id="KW-0812">Transmembrane</keyword>
<keyword evidence="4" id="KW-1133">Transmembrane helix</keyword>
<keyword evidence="2 4" id="KW-0472">Membrane</keyword>
<feature type="transmembrane region" description="Helical" evidence="4">
    <location>
        <begin position="369"/>
        <end position="387"/>
    </location>
</feature>
<gene>
    <name evidence="5" type="ORF">QYB97_05100</name>
</gene>
<protein>
    <submittedName>
        <fullName evidence="5">Spore germination protein</fullName>
    </submittedName>
</protein>
<reference evidence="5" key="1">
    <citation type="submission" date="2023-07" db="EMBL/GenBank/DDBJ databases">
        <title>Fictibacillus sp. isolated from freshwater pond.</title>
        <authorList>
            <person name="Kirdat K."/>
            <person name="Bhat A."/>
            <person name="Mourya A."/>
            <person name="Yadav A."/>
        </authorList>
    </citation>
    <scope>NUCLEOTIDE SEQUENCE</scope>
    <source>
        <strain evidence="5">NE201</strain>
    </source>
</reference>
<sequence>MKFIMFGKRRQKKQERSQNQSSGQAKTQLTFEQLMEKCKASKDFVSFTKSDKHPFTISYYKSMVNPDLVHKDLIPYLTSFSSLSLTELSQEIPVENIEHTSDVQTIMDSLLTGSVLVQSRPEKSNCLLIPAATAEKRQISVPETEFSVVGPKEAFVESLEVNINMVRKRLPIPELHVKEVTVGKLSKTRVVFLYIEGIVNMENVNTLKQRISDIEYDHILDSTYILQMISDNQYSPFPQLINTERPDRVAAVLSEGKVAVLVDGSPSALTGPTTLIEFFSAFEDYFLSWHIASVFRLIRLFGVFFSVLSTPLYVAVLTFHYEMIPTDLLGTLIASRSGIPFPPIVEAVILELSIELLREAGARLPSKVGQTIGIVGGIVIGTAAVQAGLTSNVLLIIVALAALASFTTPVYQMSNTIRLIRFPFLVFAQFWGLLGVAICSSFVLGHMLRLTSLGRPYLAPLFPLRVTDLKDALFRLPFNRQNLRPMQMRPADPARFNYKRGIEKNDIEE</sequence>
<dbReference type="EMBL" id="JAUHTR010000001">
    <property type="protein sequence ID" value="MDN4523839.1"/>
    <property type="molecule type" value="Genomic_DNA"/>
</dbReference>
<evidence type="ECO:0000256" key="1">
    <source>
        <dbReference type="ARBA" id="ARBA00005278"/>
    </source>
</evidence>
<dbReference type="RefSeq" id="WP_301164844.1">
    <property type="nucleotide sequence ID" value="NZ_JAUHTR010000001.1"/>
</dbReference>
<evidence type="ECO:0000256" key="3">
    <source>
        <dbReference type="SAM" id="MobiDB-lite"/>
    </source>
</evidence>
<feature type="compositionally biased region" description="Polar residues" evidence="3">
    <location>
        <begin position="17"/>
        <end position="26"/>
    </location>
</feature>
<dbReference type="InterPro" id="IPR050768">
    <property type="entry name" value="UPF0353/GerABKA_families"/>
</dbReference>
<dbReference type="InterPro" id="IPR004995">
    <property type="entry name" value="Spore_Ger"/>
</dbReference>
<name>A0ABT8HSV5_9BACL</name>
<keyword evidence="6" id="KW-1185">Reference proteome</keyword>
<evidence type="ECO:0000256" key="2">
    <source>
        <dbReference type="ARBA" id="ARBA00023136"/>
    </source>
</evidence>